<keyword evidence="1" id="KW-1133">Transmembrane helix</keyword>
<accession>A0A8D2M1Q2</accession>
<dbReference type="PANTHER" id="PTHR19297:SF183">
    <property type="entry name" value="N-ACETYLLACTOSAMINIDE BETA-1,6-N-ACETYLGLUCOSAMINYL-TRANSFERASE"/>
    <property type="match status" value="1"/>
</dbReference>
<dbReference type="GO" id="GO:0008375">
    <property type="term" value="F:acetylglucosaminyltransferase activity"/>
    <property type="evidence" value="ECO:0007669"/>
    <property type="project" value="TreeGrafter"/>
</dbReference>
<keyword evidence="3" id="KW-1185">Reference proteome</keyword>
<reference evidence="2" key="2">
    <citation type="submission" date="2025-09" db="UniProtKB">
        <authorList>
            <consortium name="Ensembl"/>
        </authorList>
    </citation>
    <scope>IDENTIFICATION</scope>
</reference>
<evidence type="ECO:0000256" key="1">
    <source>
        <dbReference type="SAM" id="Phobius"/>
    </source>
</evidence>
<dbReference type="AlphaFoldDB" id="A0A8D2M1Q2"/>
<sequence length="195" mass="22119">NLQAQKPLWRLNISASLIFSRKAACTLTYVMTLHKGFETFGLFFRELFMLQNVYHVHVDVIQGAISLPAGSADFLTCLAFTMPWCYLLSSCGQDHPAAEEPWGQGHHTQGAATSPHHHLHQIRAQGAILLYVHLTTCFGSVSVAITWLFVEFLLQDQCVLHLLAWPKDTNSPEGHFWVMPCRILGEHDFFHLFFL</sequence>
<name>A0A8D2M1Q2_ZONAL</name>
<evidence type="ECO:0000313" key="2">
    <source>
        <dbReference type="Ensembl" id="ENSZALP00000000864.1"/>
    </source>
</evidence>
<reference evidence="2" key="1">
    <citation type="submission" date="2025-08" db="UniProtKB">
        <authorList>
            <consortium name="Ensembl"/>
        </authorList>
    </citation>
    <scope>IDENTIFICATION</scope>
</reference>
<dbReference type="Ensembl" id="ENSZALT00000001521.1">
    <property type="protein sequence ID" value="ENSZALP00000000864.1"/>
    <property type="gene ID" value="ENSZALG00000001009.1"/>
</dbReference>
<protein>
    <submittedName>
        <fullName evidence="2">Uncharacterized protein</fullName>
    </submittedName>
</protein>
<dbReference type="Proteomes" id="UP000694413">
    <property type="component" value="Unassembled WGS sequence"/>
</dbReference>
<organism evidence="2 3">
    <name type="scientific">Zonotrichia albicollis</name>
    <name type="common">White-throated sparrow</name>
    <name type="synonym">Fringilla albicollis</name>
    <dbReference type="NCBI Taxonomy" id="44394"/>
    <lineage>
        <taxon>Eukaryota</taxon>
        <taxon>Metazoa</taxon>
        <taxon>Chordata</taxon>
        <taxon>Craniata</taxon>
        <taxon>Vertebrata</taxon>
        <taxon>Euteleostomi</taxon>
        <taxon>Archelosauria</taxon>
        <taxon>Archosauria</taxon>
        <taxon>Dinosauria</taxon>
        <taxon>Saurischia</taxon>
        <taxon>Theropoda</taxon>
        <taxon>Coelurosauria</taxon>
        <taxon>Aves</taxon>
        <taxon>Neognathae</taxon>
        <taxon>Neoaves</taxon>
        <taxon>Telluraves</taxon>
        <taxon>Australaves</taxon>
        <taxon>Passeriformes</taxon>
        <taxon>Passerellidae</taxon>
        <taxon>Zonotrichia</taxon>
    </lineage>
</organism>
<dbReference type="GO" id="GO:0007179">
    <property type="term" value="P:transforming growth factor beta receptor signaling pathway"/>
    <property type="evidence" value="ECO:0007669"/>
    <property type="project" value="TreeGrafter"/>
</dbReference>
<proteinExistence type="predicted"/>
<keyword evidence="1" id="KW-0812">Transmembrane</keyword>
<keyword evidence="1" id="KW-0472">Membrane</keyword>
<feature type="transmembrane region" description="Helical" evidence="1">
    <location>
        <begin position="128"/>
        <end position="150"/>
    </location>
</feature>
<dbReference type="PANTHER" id="PTHR19297">
    <property type="entry name" value="GLYCOSYLTRANSFERASE 14 FAMILY MEMBER"/>
    <property type="match status" value="1"/>
</dbReference>
<evidence type="ECO:0000313" key="3">
    <source>
        <dbReference type="Proteomes" id="UP000694413"/>
    </source>
</evidence>